<sequence>MQPYRVKRKEFRDEFPQLCSAPPAAEPMDFSILKNVEEIEVKPVEGLPPGWINVRTYVQNYVKPEDPELDAHTLFYRCVRKMRAQWEKWNREHGIYIDYDHYDDGLVEDDVSEDESESSYAEDPDDEWSD</sequence>
<evidence type="ECO:0000256" key="1">
    <source>
        <dbReference type="SAM" id="MobiDB-lite"/>
    </source>
</evidence>
<reference evidence="2" key="1">
    <citation type="journal article" date="2020" name="Nature">
        <title>Giant virus diversity and host interactions through global metagenomics.</title>
        <authorList>
            <person name="Schulz F."/>
            <person name="Roux S."/>
            <person name="Paez-Espino D."/>
            <person name="Jungbluth S."/>
            <person name="Walsh D.A."/>
            <person name="Denef V.J."/>
            <person name="McMahon K.D."/>
            <person name="Konstantinidis K.T."/>
            <person name="Eloe-Fadrosh E.A."/>
            <person name="Kyrpides N.C."/>
            <person name="Woyke T."/>
        </authorList>
    </citation>
    <scope>NUCLEOTIDE SEQUENCE</scope>
    <source>
        <strain evidence="2">GVMAG-S-1035118-87</strain>
    </source>
</reference>
<proteinExistence type="predicted"/>
<feature type="region of interest" description="Disordered" evidence="1">
    <location>
        <begin position="106"/>
        <end position="130"/>
    </location>
</feature>
<organism evidence="2">
    <name type="scientific">viral metagenome</name>
    <dbReference type="NCBI Taxonomy" id="1070528"/>
    <lineage>
        <taxon>unclassified sequences</taxon>
        <taxon>metagenomes</taxon>
        <taxon>organismal metagenomes</taxon>
    </lineage>
</organism>
<name>A0A6C0AI22_9ZZZZ</name>
<evidence type="ECO:0000313" key="2">
    <source>
        <dbReference type="EMBL" id="QHS79110.1"/>
    </source>
</evidence>
<dbReference type="AlphaFoldDB" id="A0A6C0AI22"/>
<protein>
    <submittedName>
        <fullName evidence="2">Uncharacterized protein</fullName>
    </submittedName>
</protein>
<accession>A0A6C0AI22</accession>
<dbReference type="EMBL" id="MN740626">
    <property type="protein sequence ID" value="QHS79110.1"/>
    <property type="molecule type" value="Genomic_DNA"/>
</dbReference>